<feature type="non-terminal residue" evidence="2">
    <location>
        <position position="1"/>
    </location>
</feature>
<organism evidence="2 3">
    <name type="scientific">Datura stramonium</name>
    <name type="common">Jimsonweed</name>
    <name type="synonym">Common thornapple</name>
    <dbReference type="NCBI Taxonomy" id="4076"/>
    <lineage>
        <taxon>Eukaryota</taxon>
        <taxon>Viridiplantae</taxon>
        <taxon>Streptophyta</taxon>
        <taxon>Embryophyta</taxon>
        <taxon>Tracheophyta</taxon>
        <taxon>Spermatophyta</taxon>
        <taxon>Magnoliopsida</taxon>
        <taxon>eudicotyledons</taxon>
        <taxon>Gunneridae</taxon>
        <taxon>Pentapetalae</taxon>
        <taxon>asterids</taxon>
        <taxon>lamiids</taxon>
        <taxon>Solanales</taxon>
        <taxon>Solanaceae</taxon>
        <taxon>Solanoideae</taxon>
        <taxon>Datureae</taxon>
        <taxon>Datura</taxon>
    </lineage>
</organism>
<dbReference type="EMBL" id="JACEIK010007329">
    <property type="protein sequence ID" value="MCE3050095.1"/>
    <property type="molecule type" value="Genomic_DNA"/>
</dbReference>
<accession>A0ABS8WKW1</accession>
<comment type="caution">
    <text evidence="2">The sequence shown here is derived from an EMBL/GenBank/DDBJ whole genome shotgun (WGS) entry which is preliminary data.</text>
</comment>
<feature type="region of interest" description="Disordered" evidence="1">
    <location>
        <begin position="33"/>
        <end position="75"/>
    </location>
</feature>
<protein>
    <submittedName>
        <fullName evidence="2">Uncharacterized protein</fullName>
    </submittedName>
</protein>
<sequence length="75" mass="8612">LAVNNGGWWCLDSWRGARREEVRGSANSGTILDVSPANSGRKKWWEKKKKVRREKGARPENEMKARGEVSQWLSE</sequence>
<feature type="compositionally biased region" description="Basic residues" evidence="1">
    <location>
        <begin position="40"/>
        <end position="53"/>
    </location>
</feature>
<proteinExistence type="predicted"/>
<name>A0ABS8WKW1_DATST</name>
<dbReference type="Proteomes" id="UP000823775">
    <property type="component" value="Unassembled WGS sequence"/>
</dbReference>
<evidence type="ECO:0000313" key="2">
    <source>
        <dbReference type="EMBL" id="MCE3050095.1"/>
    </source>
</evidence>
<evidence type="ECO:0000313" key="3">
    <source>
        <dbReference type="Proteomes" id="UP000823775"/>
    </source>
</evidence>
<reference evidence="2 3" key="1">
    <citation type="journal article" date="2021" name="BMC Genomics">
        <title>Datura genome reveals duplications of psychoactive alkaloid biosynthetic genes and high mutation rate following tissue culture.</title>
        <authorList>
            <person name="Rajewski A."/>
            <person name="Carter-House D."/>
            <person name="Stajich J."/>
            <person name="Litt A."/>
        </authorList>
    </citation>
    <scope>NUCLEOTIDE SEQUENCE [LARGE SCALE GENOMIC DNA]</scope>
    <source>
        <strain evidence="2">AR-01</strain>
    </source>
</reference>
<gene>
    <name evidence="2" type="ORF">HAX54_046456</name>
</gene>
<evidence type="ECO:0000256" key="1">
    <source>
        <dbReference type="SAM" id="MobiDB-lite"/>
    </source>
</evidence>
<keyword evidence="3" id="KW-1185">Reference proteome</keyword>
<feature type="compositionally biased region" description="Basic and acidic residues" evidence="1">
    <location>
        <begin position="54"/>
        <end position="67"/>
    </location>
</feature>